<evidence type="ECO:0000256" key="2">
    <source>
        <dbReference type="SAM" id="MobiDB-lite"/>
    </source>
</evidence>
<dbReference type="InterPro" id="IPR013087">
    <property type="entry name" value="Znf_C2H2_type"/>
</dbReference>
<dbReference type="Proteomes" id="UP000316621">
    <property type="component" value="Chromosome 3"/>
</dbReference>
<gene>
    <name evidence="4" type="ORF">C5167_015596</name>
</gene>
<feature type="compositionally biased region" description="Basic and acidic residues" evidence="2">
    <location>
        <begin position="285"/>
        <end position="307"/>
    </location>
</feature>
<protein>
    <recommendedName>
        <fullName evidence="3">C2H2-type domain-containing protein</fullName>
    </recommendedName>
</protein>
<keyword evidence="1" id="KW-0479">Metal-binding</keyword>
<feature type="region of interest" description="Disordered" evidence="2">
    <location>
        <begin position="282"/>
        <end position="315"/>
    </location>
</feature>
<evidence type="ECO:0000313" key="4">
    <source>
        <dbReference type="EMBL" id="RZC56749.1"/>
    </source>
</evidence>
<feature type="domain" description="C2H2-type" evidence="3">
    <location>
        <begin position="71"/>
        <end position="99"/>
    </location>
</feature>
<dbReference type="GO" id="GO:0008270">
    <property type="term" value="F:zinc ion binding"/>
    <property type="evidence" value="ECO:0007669"/>
    <property type="project" value="UniProtKB-KW"/>
</dbReference>
<dbReference type="InterPro" id="IPR007021">
    <property type="entry name" value="DUF659"/>
</dbReference>
<feature type="region of interest" description="Disordered" evidence="2">
    <location>
        <begin position="198"/>
        <end position="231"/>
    </location>
</feature>
<dbReference type="PANTHER" id="PTHR32166">
    <property type="entry name" value="OSJNBA0013A04.12 PROTEIN"/>
    <property type="match status" value="1"/>
</dbReference>
<dbReference type="Pfam" id="PF04937">
    <property type="entry name" value="DUF659"/>
    <property type="match status" value="1"/>
</dbReference>
<sequence length="820" mass="91929">MATNEANVCILDRSTIMAPCVNIPEDVKVQSGSSLSRTKTAYVNNSRQGKNDAVVGFHDHGALVDDVKKRVRCNYCGKEIDSYYLLKYHLGGMHESVVPCVKVPEDVKLQMRNSLPRTTITHVNNSGQGKNAAIVGSQDHGSFVDGVKKRVRCNYCGKEIDTYFLLKYHLGGLHEYVVPCVKVPEDFKLHMRNSLFPETKKPDEHREVLQLSESSSSWKRDSSSDDSAPDEDYTVLKQHLGGIRGTISPCVEVPEDIKVQMNKYNLPALLRKRKPSVIMEYSGSEQKDEKLQVMPNPEKKNKVKNKEDAEDDSSRQTQRCIGRFFIENGIDFSAANSSTFEKMIHALVGGESTTYKVPSCDDLKGWILEGELKAMREHVQEVVCSWGSTGCSILLDGWTDEKGRNMVNFIVDSSQGPIFLKSADFSDSIGDVDAMISLISGVIDEVGVQNVVQIVTYTTLGSMEEVGKQMTVKYKSIFWTFCASHCIGLMLEKIGMLATERGVLSKANAITKFIYSHATVLKLMRKHTHGFDLVSSCRIRSMVPFSILQIIKSQKKNLRKMFTSPEWKNLTLASTADGRMVADLVTGEPSFWTEVDMLLKASIPLINALHLINGGDSRPQLGYIYEKMDQLSNEIWDDQLHSPIHAAGYYLNPGLFYFKDFYADNEVKAGLLCCIVRIVEDEREQDLIASQFDKYRNASGTFGDGDAVDQRATLAPALYGGEYPELQRFAIRILSQTCTGALRYGLRRSLTEELHMKGRNCLEQKRLAELTFVHHNLRLQNVLASNSDYTHIFLEPISPMDEWIGGCSKEVKAAEQICNV</sequence>
<proteinExistence type="predicted"/>
<keyword evidence="5" id="KW-1185">Reference proteome</keyword>
<dbReference type="Gramene" id="RZC56749">
    <property type="protein sequence ID" value="RZC56749"/>
    <property type="gene ID" value="C5167_015596"/>
</dbReference>
<dbReference type="SUPFAM" id="SSF53098">
    <property type="entry name" value="Ribonuclease H-like"/>
    <property type="match status" value="1"/>
</dbReference>
<name>A0A4Y7JAJ5_PAPSO</name>
<dbReference type="SMART" id="SM00355">
    <property type="entry name" value="ZnF_C2H2"/>
    <property type="match status" value="2"/>
</dbReference>
<keyword evidence="1" id="KW-0862">Zinc</keyword>
<keyword evidence="1" id="KW-0863">Zinc-finger</keyword>
<dbReference type="PROSITE" id="PS50157">
    <property type="entry name" value="ZINC_FINGER_C2H2_2"/>
    <property type="match status" value="1"/>
</dbReference>
<evidence type="ECO:0000313" key="5">
    <source>
        <dbReference type="Proteomes" id="UP000316621"/>
    </source>
</evidence>
<dbReference type="AlphaFoldDB" id="A0A4Y7JAJ5"/>
<organism evidence="4 5">
    <name type="scientific">Papaver somniferum</name>
    <name type="common">Opium poppy</name>
    <dbReference type="NCBI Taxonomy" id="3469"/>
    <lineage>
        <taxon>Eukaryota</taxon>
        <taxon>Viridiplantae</taxon>
        <taxon>Streptophyta</taxon>
        <taxon>Embryophyta</taxon>
        <taxon>Tracheophyta</taxon>
        <taxon>Spermatophyta</taxon>
        <taxon>Magnoliopsida</taxon>
        <taxon>Ranunculales</taxon>
        <taxon>Papaveraceae</taxon>
        <taxon>Papaveroideae</taxon>
        <taxon>Papaver</taxon>
    </lineage>
</organism>
<accession>A0A4Y7JAJ5</accession>
<reference evidence="4 5" key="1">
    <citation type="journal article" date="2018" name="Science">
        <title>The opium poppy genome and morphinan production.</title>
        <authorList>
            <person name="Guo L."/>
            <person name="Winzer T."/>
            <person name="Yang X."/>
            <person name="Li Y."/>
            <person name="Ning Z."/>
            <person name="He Z."/>
            <person name="Teodor R."/>
            <person name="Lu Y."/>
            <person name="Bowser T.A."/>
            <person name="Graham I.A."/>
            <person name="Ye K."/>
        </authorList>
    </citation>
    <scope>NUCLEOTIDE SEQUENCE [LARGE SCALE GENOMIC DNA]</scope>
    <source>
        <strain evidence="5">cv. HN1</strain>
        <tissue evidence="4">Leaves</tissue>
    </source>
</reference>
<evidence type="ECO:0000259" key="3">
    <source>
        <dbReference type="PROSITE" id="PS50157"/>
    </source>
</evidence>
<dbReference type="InterPro" id="IPR012337">
    <property type="entry name" value="RNaseH-like_sf"/>
</dbReference>
<dbReference type="EMBL" id="CM010717">
    <property type="protein sequence ID" value="RZC56749.1"/>
    <property type="molecule type" value="Genomic_DNA"/>
</dbReference>
<evidence type="ECO:0000256" key="1">
    <source>
        <dbReference type="PROSITE-ProRule" id="PRU00042"/>
    </source>
</evidence>
<dbReference type="PROSITE" id="PS00028">
    <property type="entry name" value="ZINC_FINGER_C2H2_1"/>
    <property type="match status" value="2"/>
</dbReference>
<dbReference type="PANTHER" id="PTHR32166:SF63">
    <property type="entry name" value="HAT TRANSPOSON SUPERFAMILY PROTEIN"/>
    <property type="match status" value="1"/>
</dbReference>
<feature type="compositionally biased region" description="Basic and acidic residues" evidence="2">
    <location>
        <begin position="198"/>
        <end position="208"/>
    </location>
</feature>